<dbReference type="Pfam" id="PF17289">
    <property type="entry name" value="Terminase_6C"/>
    <property type="match status" value="1"/>
</dbReference>
<keyword evidence="1" id="KW-1188">Viral release from host cell</keyword>
<keyword evidence="3" id="KW-0614">Plasmid</keyword>
<evidence type="ECO:0000259" key="2">
    <source>
        <dbReference type="Pfam" id="PF17289"/>
    </source>
</evidence>
<dbReference type="InterPro" id="IPR035421">
    <property type="entry name" value="Terminase_6C"/>
</dbReference>
<dbReference type="EMBL" id="LR026982">
    <property type="protein sequence ID" value="VCU06592.1"/>
    <property type="molecule type" value="Genomic_DNA"/>
</dbReference>
<accession>A0A3S4AZB6</accession>
<dbReference type="OrthoDB" id="4519042at2"/>
<evidence type="ECO:0000313" key="5">
    <source>
        <dbReference type="Proteomes" id="UP000289200"/>
    </source>
</evidence>
<dbReference type="Gene3D" id="3.40.50.300">
    <property type="entry name" value="P-loop containing nucleotide triphosphate hydrolases"/>
    <property type="match status" value="1"/>
</dbReference>
<gene>
    <name evidence="4" type="ORF">RHODGE_RHODGE_01016</name>
    <name evidence="3" type="ORF">RHODPL_RHODPL_00040</name>
</gene>
<reference evidence="4" key="2">
    <citation type="submission" date="2018-10" db="EMBL/GenBank/DDBJ databases">
        <authorList>
            <person name="Peiro R."/>
            <person name="Begona"/>
            <person name="Cbmso G."/>
            <person name="Lopez M."/>
            <person name="Gonzalez S."/>
            <person name="Sacristan E."/>
            <person name="Castillo E."/>
        </authorList>
    </citation>
    <scope>NUCLEOTIDE SEQUENCE</scope>
    <source>
        <strain evidence="4">Rhod_genome</strain>
        <strain evidence="3">Rhod_plasmid</strain>
        <plasmid evidence="3">1</plasmid>
    </source>
</reference>
<sequence length="405" mass="44291">MFWARPEQIAPPGDWLTWVILAGRGFGKTRAGAEWVRSCVCGATPLGRGAYQRIALIAETAADARDVMVEGDSGILAVHPPAFRPCYEPSKRRLTWRNGAVATLFNATEPDQLRGPQFDVAWCDELAKWAYARETWDMLQFGLRLGTRPRQLVTTTPRPIPVLKEVLASPSTVVTRGRTRDNAANLAPAFMASIQERYAGTRLGRQELDAEILDDVPGALWTRAMIDAARVRQAPELIRVVVAVDPSGTKGQSDDGDEIGIVVAGKGADGMAYVLADRTCKLSPDGWGRRAVEAYRELKADRIVAERNFGGAMVEHVIRTVDRTVSFREVTASRGKVARAEPVAALYEQGKVRHVGAFPALEDQMCAFTPEGFIGDGSPDRADALVWAMTELMITGSHYGMLRAL</sequence>
<evidence type="ECO:0000256" key="1">
    <source>
        <dbReference type="ARBA" id="ARBA00022612"/>
    </source>
</evidence>
<evidence type="ECO:0000313" key="3">
    <source>
        <dbReference type="EMBL" id="VCU06592.1"/>
    </source>
</evidence>
<geneLocation type="plasmid" evidence="3">
    <name>1</name>
</geneLocation>
<evidence type="ECO:0000313" key="4">
    <source>
        <dbReference type="EMBL" id="VCU07866.1"/>
    </source>
</evidence>
<feature type="domain" description="Terminase large subunit gp17-like C-terminal" evidence="2">
    <location>
        <begin position="243"/>
        <end position="390"/>
    </location>
</feature>
<dbReference type="Proteomes" id="UP000289200">
    <property type="component" value="Unassembled WGS sequence"/>
</dbReference>
<organism evidence="4 5">
    <name type="scientific">Rhodoplanes serenus</name>
    <dbReference type="NCBI Taxonomy" id="200615"/>
    <lineage>
        <taxon>Bacteria</taxon>
        <taxon>Pseudomonadati</taxon>
        <taxon>Pseudomonadota</taxon>
        <taxon>Alphaproteobacteria</taxon>
        <taxon>Hyphomicrobiales</taxon>
        <taxon>Nitrobacteraceae</taxon>
        <taxon>Rhodoplanes</taxon>
    </lineage>
</organism>
<protein>
    <recommendedName>
        <fullName evidence="2">Terminase large subunit gp17-like C-terminal domain-containing protein</fullName>
    </recommendedName>
</protein>
<keyword evidence="5" id="KW-1185">Reference proteome</keyword>
<dbReference type="EMBL" id="UWOC01000077">
    <property type="protein sequence ID" value="VCU07866.1"/>
    <property type="molecule type" value="Genomic_DNA"/>
</dbReference>
<proteinExistence type="predicted"/>
<name>A0A3S4AZB6_9BRAD</name>
<dbReference type="InterPro" id="IPR027417">
    <property type="entry name" value="P-loop_NTPase"/>
</dbReference>
<dbReference type="Pfam" id="PF03237">
    <property type="entry name" value="Terminase_6N"/>
    <property type="match status" value="1"/>
</dbReference>
<dbReference type="Gene3D" id="3.30.420.240">
    <property type="match status" value="1"/>
</dbReference>
<reference evidence="5" key="1">
    <citation type="submission" date="2018-10" db="EMBL/GenBank/DDBJ databases">
        <authorList>
            <person name="Peiro R."/>
            <person name="Begona"/>
            <person name="Cbmso G."/>
            <person name="Lopez M."/>
            <person name="Gonzalez S."/>
            <person name="Sacristan E."/>
            <person name="Castillo E."/>
        </authorList>
    </citation>
    <scope>NUCLEOTIDE SEQUENCE [LARGE SCALE GENOMIC DNA]</scope>
</reference>
<dbReference type="AlphaFoldDB" id="A0A3S4AZB6"/>